<gene>
    <name evidence="6" type="ORF">EDC61_10422</name>
</gene>
<dbReference type="InterPro" id="IPR002123">
    <property type="entry name" value="Plipid/glycerol_acylTrfase"/>
</dbReference>
<evidence type="ECO:0000256" key="1">
    <source>
        <dbReference type="ARBA" id="ARBA00005189"/>
    </source>
</evidence>
<name>A0A4V2UQT6_9PROT</name>
<organism evidence="6 7">
    <name type="scientific">Sulfuritortus calidifontis</name>
    <dbReference type="NCBI Taxonomy" id="1914471"/>
    <lineage>
        <taxon>Bacteria</taxon>
        <taxon>Pseudomonadati</taxon>
        <taxon>Pseudomonadota</taxon>
        <taxon>Betaproteobacteria</taxon>
        <taxon>Nitrosomonadales</taxon>
        <taxon>Thiobacillaceae</taxon>
        <taxon>Sulfuritortus</taxon>
    </lineage>
</organism>
<evidence type="ECO:0000259" key="5">
    <source>
        <dbReference type="SMART" id="SM00563"/>
    </source>
</evidence>
<feature type="transmembrane region" description="Helical" evidence="4">
    <location>
        <begin position="6"/>
        <end position="27"/>
    </location>
</feature>
<evidence type="ECO:0000313" key="6">
    <source>
        <dbReference type="EMBL" id="TCS72612.1"/>
    </source>
</evidence>
<dbReference type="Proteomes" id="UP000295135">
    <property type="component" value="Unassembled WGS sequence"/>
</dbReference>
<proteinExistence type="predicted"/>
<sequence>MILLRSLLFAAIQAGFTVLFALVILLAAPLPRLARYRLIALWGRFVIWLARVLLGIRFRVEGLEHLPAGPAVILSKHQSAWETIAFQQIFPPLSFVLKRSLLFIPFFGWGLALFSPIAIDRAAGREALRQIEEQGRRRLEQGFWVLIFPEGTRMPPGQTGRYQIGGAWLAAKVGVPVVPVAHNAGEVWPKNAFLKRPGTITVRIGPPIATEGRKPAEVLAETEAWIEGQMKTLPHAA</sequence>
<reference evidence="6 7" key="1">
    <citation type="submission" date="2019-03" db="EMBL/GenBank/DDBJ databases">
        <title>Genomic Encyclopedia of Type Strains, Phase IV (KMG-IV): sequencing the most valuable type-strain genomes for metagenomic binning, comparative biology and taxonomic classification.</title>
        <authorList>
            <person name="Goeker M."/>
        </authorList>
    </citation>
    <scope>NUCLEOTIDE SEQUENCE [LARGE SCALE GENOMIC DNA]</scope>
    <source>
        <strain evidence="6 7">DSM 103923</strain>
    </source>
</reference>
<dbReference type="GO" id="GO:0006654">
    <property type="term" value="P:phosphatidic acid biosynthetic process"/>
    <property type="evidence" value="ECO:0007669"/>
    <property type="project" value="TreeGrafter"/>
</dbReference>
<keyword evidence="3 6" id="KW-0012">Acyltransferase</keyword>
<comment type="pathway">
    <text evidence="1">Lipid metabolism.</text>
</comment>
<keyword evidence="7" id="KW-1185">Reference proteome</keyword>
<keyword evidence="4" id="KW-0812">Transmembrane</keyword>
<evidence type="ECO:0000256" key="2">
    <source>
        <dbReference type="ARBA" id="ARBA00022679"/>
    </source>
</evidence>
<dbReference type="CDD" id="cd07989">
    <property type="entry name" value="LPLAT_AGPAT-like"/>
    <property type="match status" value="1"/>
</dbReference>
<dbReference type="GO" id="GO:0003841">
    <property type="term" value="F:1-acylglycerol-3-phosphate O-acyltransferase activity"/>
    <property type="evidence" value="ECO:0007669"/>
    <property type="project" value="TreeGrafter"/>
</dbReference>
<evidence type="ECO:0000256" key="3">
    <source>
        <dbReference type="ARBA" id="ARBA00023315"/>
    </source>
</evidence>
<dbReference type="SUPFAM" id="SSF69593">
    <property type="entry name" value="Glycerol-3-phosphate (1)-acyltransferase"/>
    <property type="match status" value="1"/>
</dbReference>
<dbReference type="RefSeq" id="WP_126462861.1">
    <property type="nucleotide sequence ID" value="NZ_AP018721.1"/>
</dbReference>
<evidence type="ECO:0000256" key="4">
    <source>
        <dbReference type="SAM" id="Phobius"/>
    </source>
</evidence>
<keyword evidence="4" id="KW-1133">Transmembrane helix</keyword>
<comment type="caution">
    <text evidence="6">The sequence shown here is derived from an EMBL/GenBank/DDBJ whole genome shotgun (WGS) entry which is preliminary data.</text>
</comment>
<dbReference type="Pfam" id="PF01553">
    <property type="entry name" value="Acyltransferase"/>
    <property type="match status" value="1"/>
</dbReference>
<keyword evidence="4" id="KW-0472">Membrane</keyword>
<dbReference type="EMBL" id="SLZY01000004">
    <property type="protein sequence ID" value="TCS72612.1"/>
    <property type="molecule type" value="Genomic_DNA"/>
</dbReference>
<feature type="domain" description="Phospholipid/glycerol acyltransferase" evidence="5">
    <location>
        <begin position="71"/>
        <end position="185"/>
    </location>
</feature>
<dbReference type="AlphaFoldDB" id="A0A4V2UQT6"/>
<dbReference type="PANTHER" id="PTHR10434">
    <property type="entry name" value="1-ACYL-SN-GLYCEROL-3-PHOSPHATE ACYLTRANSFERASE"/>
    <property type="match status" value="1"/>
</dbReference>
<dbReference type="SMART" id="SM00563">
    <property type="entry name" value="PlsC"/>
    <property type="match status" value="1"/>
</dbReference>
<keyword evidence="2 6" id="KW-0808">Transferase</keyword>
<dbReference type="OrthoDB" id="9812274at2"/>
<evidence type="ECO:0000313" key="7">
    <source>
        <dbReference type="Proteomes" id="UP000295135"/>
    </source>
</evidence>
<protein>
    <submittedName>
        <fullName evidence="6">1-acyl-sn-glycerol-3-phosphate acyltransferase</fullName>
    </submittedName>
</protein>
<dbReference type="PANTHER" id="PTHR10434:SF40">
    <property type="entry name" value="1-ACYL-SN-GLYCEROL-3-PHOSPHATE ACYLTRANSFERASE"/>
    <property type="match status" value="1"/>
</dbReference>
<accession>A0A4V2UQT6</accession>